<feature type="region of interest" description="Disordered" evidence="1">
    <location>
        <begin position="1"/>
        <end position="39"/>
    </location>
</feature>
<dbReference type="AlphaFoldDB" id="A0A1U9ZY33"/>
<accession>A0A1U9ZY33</accession>
<protein>
    <submittedName>
        <fullName evidence="2">Uncharacterized protein</fullName>
    </submittedName>
</protein>
<dbReference type="RefSeq" id="WP_080039050.1">
    <property type="nucleotide sequence ID" value="NZ_CP017717.1"/>
</dbReference>
<evidence type="ECO:0000313" key="3">
    <source>
        <dbReference type="Proteomes" id="UP000190797"/>
    </source>
</evidence>
<name>A0A1U9ZY33_9ACTN</name>
<dbReference type="STRING" id="1909395.BKM31_16600"/>
<evidence type="ECO:0000256" key="1">
    <source>
        <dbReference type="SAM" id="MobiDB-lite"/>
    </source>
</evidence>
<feature type="compositionally biased region" description="Basic and acidic residues" evidence="1">
    <location>
        <begin position="12"/>
        <end position="37"/>
    </location>
</feature>
<proteinExistence type="predicted"/>
<evidence type="ECO:0000313" key="2">
    <source>
        <dbReference type="EMBL" id="AQZ62862.1"/>
    </source>
</evidence>
<dbReference type="Proteomes" id="UP000190797">
    <property type="component" value="Chromosome"/>
</dbReference>
<gene>
    <name evidence="2" type="ORF">BKM31_16600</name>
</gene>
<dbReference type="KEGG" id="noa:BKM31_16600"/>
<reference evidence="3" key="1">
    <citation type="journal article" date="2017" name="Med. Chem. Commun.">
        <title>Nonomuraea sp. ATCC 55076 harbours the largest actinomycete chromosome to date and the kistamicin biosynthetic gene cluster.</title>
        <authorList>
            <person name="Nazari B."/>
            <person name="Forneris C.C."/>
            <person name="Gibson M.I."/>
            <person name="Moon K."/>
            <person name="Schramma K.R."/>
            <person name="Seyedsayamdost M.R."/>
        </authorList>
    </citation>
    <scope>NUCLEOTIDE SEQUENCE [LARGE SCALE GENOMIC DNA]</scope>
    <source>
        <strain evidence="3">ATCC 55076</strain>
    </source>
</reference>
<sequence>MSKSPKFAWGRAGDEARRQREAEQEERRRHRQEEAGRRRMAALETVRHAEQRRLADLRHRYAALPLRPDTSRSQDALDALNAELAAATTGRHVDRLAEELDELARRYLDTAAHLATGRPRAHEVVAALRALAAEPDLRDRLRFDEPGAQLVSALLAELSAGDDAYVRAHAHEAATAIRAHVEKVTLARARHERDRAAAVLAAADVTARLAALEAEAELAQVPLKDAPLAHVALEMISRESLAGRYGDVRVLCGQVDAKLDDMERELDADIDRFTERRQMLAAVVDILPELGLVMDAGSLDESPDGTLTLQVHRLTGSDVTVVLEDDEEGEHRILYLSDDMRRAQEQGGQARQSAACAALLEVAELAGDSMRQEGFTIGEVDWEGSAETRRPVTQWAQADRKRGRNAP</sequence>
<dbReference type="EMBL" id="CP017717">
    <property type="protein sequence ID" value="AQZ62862.1"/>
    <property type="molecule type" value="Genomic_DNA"/>
</dbReference>
<keyword evidence="3" id="KW-1185">Reference proteome</keyword>
<feature type="region of interest" description="Disordered" evidence="1">
    <location>
        <begin position="381"/>
        <end position="407"/>
    </location>
</feature>
<dbReference type="OrthoDB" id="5194410at2"/>
<organism evidence="2 3">
    <name type="scientific">[Actinomadura] parvosata subsp. kistnae</name>
    <dbReference type="NCBI Taxonomy" id="1909395"/>
    <lineage>
        <taxon>Bacteria</taxon>
        <taxon>Bacillati</taxon>
        <taxon>Actinomycetota</taxon>
        <taxon>Actinomycetes</taxon>
        <taxon>Streptosporangiales</taxon>
        <taxon>Streptosporangiaceae</taxon>
        <taxon>Nonomuraea</taxon>
    </lineage>
</organism>